<name>A0AAP2D7Q5_9BACT</name>
<sequence>MNSTIRSYEDLRTEQERLRSQLKVQKEQIREDLAGIREQFKPVLSLVRIVGKFTNGETRNHALVSTGSSLAIDLLLKKFVSHNLLARLFLPPMLKNISSHVIFNNVAPFLSKLFQKKAKKNGVAVRE</sequence>
<feature type="coiled-coil region" evidence="1">
    <location>
        <begin position="8"/>
        <end position="39"/>
    </location>
</feature>
<protein>
    <submittedName>
        <fullName evidence="2">Uncharacterized protein</fullName>
    </submittedName>
</protein>
<keyword evidence="1" id="KW-0175">Coiled coil</keyword>
<gene>
    <name evidence="2" type="ORF">KK078_08960</name>
</gene>
<evidence type="ECO:0000313" key="3">
    <source>
        <dbReference type="Proteomes" id="UP001319180"/>
    </source>
</evidence>
<accession>A0AAP2D7Q5</accession>
<keyword evidence="3" id="KW-1185">Reference proteome</keyword>
<organism evidence="2 3">
    <name type="scientific">Dawidia soli</name>
    <dbReference type="NCBI Taxonomy" id="2782352"/>
    <lineage>
        <taxon>Bacteria</taxon>
        <taxon>Pseudomonadati</taxon>
        <taxon>Bacteroidota</taxon>
        <taxon>Cytophagia</taxon>
        <taxon>Cytophagales</taxon>
        <taxon>Chryseotaleaceae</taxon>
        <taxon>Dawidia</taxon>
    </lineage>
</organism>
<dbReference type="EMBL" id="JAHESC010000010">
    <property type="protein sequence ID" value="MBT1686684.1"/>
    <property type="molecule type" value="Genomic_DNA"/>
</dbReference>
<reference evidence="2 3" key="1">
    <citation type="submission" date="2021-05" db="EMBL/GenBank/DDBJ databases">
        <title>A Polyphasic approach of four new species of the genus Ohtaekwangia: Ohtaekwangia histidinii sp. nov., Ohtaekwangia cretensis sp. nov., Ohtaekwangia indiensis sp. nov., Ohtaekwangia reichenbachii sp. nov. from diverse environment.</title>
        <authorList>
            <person name="Octaviana S."/>
        </authorList>
    </citation>
    <scope>NUCLEOTIDE SEQUENCE [LARGE SCALE GENOMIC DNA]</scope>
    <source>
        <strain evidence="2 3">PWU37</strain>
    </source>
</reference>
<dbReference type="Proteomes" id="UP001319180">
    <property type="component" value="Unassembled WGS sequence"/>
</dbReference>
<evidence type="ECO:0000256" key="1">
    <source>
        <dbReference type="SAM" id="Coils"/>
    </source>
</evidence>
<dbReference type="RefSeq" id="WP_254089921.1">
    <property type="nucleotide sequence ID" value="NZ_JAHESC010000010.1"/>
</dbReference>
<proteinExistence type="predicted"/>
<dbReference type="AlphaFoldDB" id="A0AAP2D7Q5"/>
<evidence type="ECO:0000313" key="2">
    <source>
        <dbReference type="EMBL" id="MBT1686684.1"/>
    </source>
</evidence>
<comment type="caution">
    <text evidence="2">The sequence shown here is derived from an EMBL/GenBank/DDBJ whole genome shotgun (WGS) entry which is preliminary data.</text>
</comment>